<dbReference type="PANTHER" id="PTHR10204:SF34">
    <property type="entry name" value="NAD(P)H DEHYDROGENASE [QUINONE] 1 ISOFORM 1"/>
    <property type="match status" value="1"/>
</dbReference>
<gene>
    <name evidence="4" type="ORF">ERL59_01305</name>
</gene>
<evidence type="ECO:0000256" key="2">
    <source>
        <dbReference type="ARBA" id="ARBA00023002"/>
    </source>
</evidence>
<dbReference type="PANTHER" id="PTHR10204">
    <property type="entry name" value="NAD P H OXIDOREDUCTASE-RELATED"/>
    <property type="match status" value="1"/>
</dbReference>
<sequence>MKHLIVYAHPNPRSFNNAIKETIVNTLKNKGHEVEVRDLYALGFEPVLSGSDFETFQSGNMPSDIQAEQEHIKNADVITFIYPIWWTGLPAILKGYIDRVFAYGFAYSVDEQGGYVKHLTGKKGLIINTTGAPTEFYDQVGMTNSLKQTTDTGILDFVGIEPLHHQFFGAVPTVDDATRKEMLVEVEKLINEKF</sequence>
<dbReference type="AlphaFoldDB" id="A0A6N9PXH3"/>
<comment type="similarity">
    <text evidence="1">Belongs to the NAD(P)H dehydrogenase (quinone) family.</text>
</comment>
<keyword evidence="2" id="KW-0560">Oxidoreductase</keyword>
<dbReference type="OrthoDB" id="9798454at2"/>
<comment type="caution">
    <text evidence="4">The sequence shown here is derived from an EMBL/GenBank/DDBJ whole genome shotgun (WGS) entry which is preliminary data.</text>
</comment>
<name>A0A6N9PXH3_9BACL</name>
<proteinExistence type="inferred from homology"/>
<dbReference type="Pfam" id="PF02525">
    <property type="entry name" value="Flavodoxin_2"/>
    <property type="match status" value="1"/>
</dbReference>
<reference evidence="4 5" key="1">
    <citation type="submission" date="2019-01" db="EMBL/GenBank/DDBJ databases">
        <title>Chengkuizengella sp. nov., isolated from deep-sea sediment of East Pacific Ocean.</title>
        <authorList>
            <person name="Yang J."/>
            <person name="Lai Q."/>
            <person name="Shao Z."/>
        </authorList>
    </citation>
    <scope>NUCLEOTIDE SEQUENCE [LARGE SCALE GENOMIC DNA]</scope>
    <source>
        <strain evidence="4 5">YPA3-1-1</strain>
    </source>
</reference>
<dbReference type="Proteomes" id="UP000448943">
    <property type="component" value="Unassembled WGS sequence"/>
</dbReference>
<dbReference type="GO" id="GO:0003955">
    <property type="term" value="F:NAD(P)H dehydrogenase (quinone) activity"/>
    <property type="evidence" value="ECO:0007669"/>
    <property type="project" value="TreeGrafter"/>
</dbReference>
<keyword evidence="5" id="KW-1185">Reference proteome</keyword>
<protein>
    <submittedName>
        <fullName evidence="4">Flavodoxin family protein</fullName>
    </submittedName>
</protein>
<dbReference type="InterPro" id="IPR029039">
    <property type="entry name" value="Flavoprotein-like_sf"/>
</dbReference>
<dbReference type="InterPro" id="IPR051545">
    <property type="entry name" value="NAD(P)H_dehydrogenase_qn"/>
</dbReference>
<evidence type="ECO:0000313" key="4">
    <source>
        <dbReference type="EMBL" id="NBI27606.1"/>
    </source>
</evidence>
<evidence type="ECO:0000313" key="5">
    <source>
        <dbReference type="Proteomes" id="UP000448943"/>
    </source>
</evidence>
<evidence type="ECO:0000259" key="3">
    <source>
        <dbReference type="Pfam" id="PF02525"/>
    </source>
</evidence>
<dbReference type="EMBL" id="SIJB01000004">
    <property type="protein sequence ID" value="NBI27606.1"/>
    <property type="molecule type" value="Genomic_DNA"/>
</dbReference>
<dbReference type="SUPFAM" id="SSF52218">
    <property type="entry name" value="Flavoproteins"/>
    <property type="match status" value="1"/>
</dbReference>
<evidence type="ECO:0000256" key="1">
    <source>
        <dbReference type="ARBA" id="ARBA00006252"/>
    </source>
</evidence>
<dbReference type="GO" id="GO:0005829">
    <property type="term" value="C:cytosol"/>
    <property type="evidence" value="ECO:0007669"/>
    <property type="project" value="TreeGrafter"/>
</dbReference>
<accession>A0A6N9PXH3</accession>
<feature type="domain" description="Flavodoxin-like fold" evidence="3">
    <location>
        <begin position="1"/>
        <end position="188"/>
    </location>
</feature>
<dbReference type="RefSeq" id="WP_160643704.1">
    <property type="nucleotide sequence ID" value="NZ_SIJB01000004.1"/>
</dbReference>
<dbReference type="Gene3D" id="3.40.50.360">
    <property type="match status" value="1"/>
</dbReference>
<organism evidence="4 5">
    <name type="scientific">Chengkuizengella marina</name>
    <dbReference type="NCBI Taxonomy" id="2507566"/>
    <lineage>
        <taxon>Bacteria</taxon>
        <taxon>Bacillati</taxon>
        <taxon>Bacillota</taxon>
        <taxon>Bacilli</taxon>
        <taxon>Bacillales</taxon>
        <taxon>Paenibacillaceae</taxon>
        <taxon>Chengkuizengella</taxon>
    </lineage>
</organism>
<dbReference type="InterPro" id="IPR003680">
    <property type="entry name" value="Flavodoxin_fold"/>
</dbReference>